<organism evidence="1 2">
    <name type="scientific">Leeuwenhoekiella polynyae</name>
    <dbReference type="NCBI Taxonomy" id="1550906"/>
    <lineage>
        <taxon>Bacteria</taxon>
        <taxon>Pseudomonadati</taxon>
        <taxon>Bacteroidota</taxon>
        <taxon>Flavobacteriia</taxon>
        <taxon>Flavobacteriales</taxon>
        <taxon>Flavobacteriaceae</taxon>
        <taxon>Leeuwenhoekiella</taxon>
    </lineage>
</organism>
<dbReference type="Pfam" id="PF14059">
    <property type="entry name" value="DUF4251"/>
    <property type="match status" value="1"/>
</dbReference>
<dbReference type="InterPro" id="IPR025347">
    <property type="entry name" value="DUF4251"/>
</dbReference>
<dbReference type="OrthoDB" id="1448121at2"/>
<sequence>MKPGVGLLVVLILVSCGSSKNRDATTNAHLNQWIADRSFEIESNFAMPMNTVAVSAVLNSSILGPGNNSGQINLIGNPNYLRIKGDSVYAELPFFGERRMGGGYTNRDTGINIEDIAKDYAVTTKRGMYIITFSAKDKQGNEAYNFILNLSPNLNANFSVNSTQRTVMQFRGAVAELQEKEQDSE</sequence>
<protein>
    <recommendedName>
        <fullName evidence="3">DUF4251 domain-containing protein</fullName>
    </recommendedName>
</protein>
<keyword evidence="2" id="KW-1185">Reference proteome</keyword>
<evidence type="ECO:0000313" key="2">
    <source>
        <dbReference type="Proteomes" id="UP000289859"/>
    </source>
</evidence>
<reference evidence="1 2" key="1">
    <citation type="submission" date="2018-07" db="EMBL/GenBank/DDBJ databases">
        <title>Leeuwenhoekiella genomics.</title>
        <authorList>
            <person name="Tahon G."/>
            <person name="Willems A."/>
        </authorList>
    </citation>
    <scope>NUCLEOTIDE SEQUENCE [LARGE SCALE GENOMIC DNA]</scope>
    <source>
        <strain evidence="1 2">LMG 29608</strain>
    </source>
</reference>
<comment type="caution">
    <text evidence="1">The sequence shown here is derived from an EMBL/GenBank/DDBJ whole genome shotgun (WGS) entry which is preliminary data.</text>
</comment>
<gene>
    <name evidence="1" type="ORF">DSM02_3979</name>
</gene>
<evidence type="ECO:0008006" key="3">
    <source>
        <dbReference type="Google" id="ProtNLM"/>
    </source>
</evidence>
<accession>A0A4Q0NNY4</accession>
<evidence type="ECO:0000313" key="1">
    <source>
        <dbReference type="EMBL" id="RXG11877.1"/>
    </source>
</evidence>
<dbReference type="EMBL" id="QOVK01000033">
    <property type="protein sequence ID" value="RXG11877.1"/>
    <property type="molecule type" value="Genomic_DNA"/>
</dbReference>
<dbReference type="RefSeq" id="WP_128767158.1">
    <property type="nucleotide sequence ID" value="NZ_JBHUOO010000024.1"/>
</dbReference>
<dbReference type="PROSITE" id="PS51257">
    <property type="entry name" value="PROKAR_LIPOPROTEIN"/>
    <property type="match status" value="1"/>
</dbReference>
<dbReference type="AlphaFoldDB" id="A0A4Q0NNY4"/>
<name>A0A4Q0NNY4_9FLAO</name>
<dbReference type="Proteomes" id="UP000289859">
    <property type="component" value="Unassembled WGS sequence"/>
</dbReference>
<proteinExistence type="predicted"/>
<dbReference type="Gene3D" id="2.40.128.410">
    <property type="match status" value="1"/>
</dbReference>